<evidence type="ECO:0000313" key="3">
    <source>
        <dbReference type="Proteomes" id="UP000659630"/>
    </source>
</evidence>
<feature type="transmembrane region" description="Helical" evidence="1">
    <location>
        <begin position="204"/>
        <end position="224"/>
    </location>
</feature>
<organism evidence="2 3">
    <name type="scientific">Anaerofilum hominis</name>
    <dbReference type="NCBI Taxonomy" id="2763016"/>
    <lineage>
        <taxon>Bacteria</taxon>
        <taxon>Bacillati</taxon>
        <taxon>Bacillota</taxon>
        <taxon>Clostridia</taxon>
        <taxon>Eubacteriales</taxon>
        <taxon>Oscillospiraceae</taxon>
        <taxon>Anaerofilum</taxon>
    </lineage>
</organism>
<evidence type="ECO:0000313" key="2">
    <source>
        <dbReference type="EMBL" id="MBC5580176.1"/>
    </source>
</evidence>
<keyword evidence="3" id="KW-1185">Reference proteome</keyword>
<dbReference type="EMBL" id="JACONZ010000001">
    <property type="protein sequence ID" value="MBC5580176.1"/>
    <property type="molecule type" value="Genomic_DNA"/>
</dbReference>
<dbReference type="AlphaFoldDB" id="A0A923KUX8"/>
<evidence type="ECO:0008006" key="4">
    <source>
        <dbReference type="Google" id="ProtNLM"/>
    </source>
</evidence>
<gene>
    <name evidence="2" type="ORF">H8S23_01510</name>
</gene>
<evidence type="ECO:0000256" key="1">
    <source>
        <dbReference type="SAM" id="Phobius"/>
    </source>
</evidence>
<dbReference type="Proteomes" id="UP000659630">
    <property type="component" value="Unassembled WGS sequence"/>
</dbReference>
<feature type="transmembrane region" description="Helical" evidence="1">
    <location>
        <begin position="174"/>
        <end position="192"/>
    </location>
</feature>
<feature type="transmembrane region" description="Helical" evidence="1">
    <location>
        <begin position="230"/>
        <end position="247"/>
    </location>
</feature>
<dbReference type="InterPro" id="IPR008875">
    <property type="entry name" value="TraX"/>
</dbReference>
<dbReference type="Pfam" id="PF05857">
    <property type="entry name" value="TraX"/>
    <property type="match status" value="1"/>
</dbReference>
<name>A0A923KUX8_9FIRM</name>
<keyword evidence="1" id="KW-1133">Transmembrane helix</keyword>
<protein>
    <recommendedName>
        <fullName evidence="4">TraX protein</fullName>
    </recommendedName>
</protein>
<comment type="caution">
    <text evidence="2">The sequence shown here is derived from an EMBL/GenBank/DDBJ whole genome shotgun (WGS) entry which is preliminary data.</text>
</comment>
<feature type="transmembrane region" description="Helical" evidence="1">
    <location>
        <begin position="76"/>
        <end position="95"/>
    </location>
</feature>
<feature type="transmembrane region" description="Helical" evidence="1">
    <location>
        <begin position="107"/>
        <end position="125"/>
    </location>
</feature>
<proteinExistence type="predicted"/>
<accession>A0A923KUX8</accession>
<reference evidence="2" key="1">
    <citation type="submission" date="2020-08" db="EMBL/GenBank/DDBJ databases">
        <title>Genome public.</title>
        <authorList>
            <person name="Liu C."/>
            <person name="Sun Q."/>
        </authorList>
    </citation>
    <scope>NUCLEOTIDE SEQUENCE</scope>
    <source>
        <strain evidence="2">BX8</strain>
    </source>
</reference>
<keyword evidence="1" id="KW-0472">Membrane</keyword>
<keyword evidence="1" id="KW-0812">Transmembrane</keyword>
<sequence length="280" mass="31973">MMRAPQKRRAGLTGFDLKVIALVLMVLDHIHYFFEFTGAVPLIFNQLGRLSAGLFLFSVVEGFVHTHNRKKYFLRIYLISLAMGLTLYGMLVFGVARGDGMVPLNQIMANFVVLLPMLQGCEWLGQRRWVRGLAALLLPMAWPYLVLYLLCSLFPVLNGWVALVGFTVLPMHNLVMDGGTWYVLSGLLLYLLRKNRFLQAGGYFVFNLLVYGGMALSVPGITAAEFFNTYFEWMCAFSALFMVFYNGERGKNIKSFFYVFYPAHVYVLFGLSCLVWDWLH</sequence>
<feature type="transmembrane region" description="Helical" evidence="1">
    <location>
        <begin position="259"/>
        <end position="279"/>
    </location>
</feature>